<evidence type="ECO:0000313" key="4">
    <source>
        <dbReference type="Proteomes" id="UP001190700"/>
    </source>
</evidence>
<evidence type="ECO:0000259" key="2">
    <source>
        <dbReference type="Pfam" id="PF04937"/>
    </source>
</evidence>
<name>A0AAE0LGE1_9CHLO</name>
<proteinExistence type="predicted"/>
<gene>
    <name evidence="3" type="ORF">CYMTET_8116</name>
</gene>
<dbReference type="InterPro" id="IPR007021">
    <property type="entry name" value="DUF659"/>
</dbReference>
<dbReference type="Proteomes" id="UP001190700">
    <property type="component" value="Unassembled WGS sequence"/>
</dbReference>
<accession>A0AAE0LGE1</accession>
<feature type="region of interest" description="Disordered" evidence="1">
    <location>
        <begin position="71"/>
        <end position="117"/>
    </location>
</feature>
<dbReference type="EMBL" id="LGRX02002423">
    <property type="protein sequence ID" value="KAK3284222.1"/>
    <property type="molecule type" value="Genomic_DNA"/>
</dbReference>
<dbReference type="Pfam" id="PF04937">
    <property type="entry name" value="DUF659"/>
    <property type="match status" value="1"/>
</dbReference>
<dbReference type="AlphaFoldDB" id="A0AAE0LGE1"/>
<dbReference type="PANTHER" id="PTHR32166:SF123">
    <property type="entry name" value="BED-TYPE DOMAIN-CONTAINING PROTEIN"/>
    <property type="match status" value="1"/>
</dbReference>
<keyword evidence="4" id="KW-1185">Reference proteome</keyword>
<evidence type="ECO:0000313" key="3">
    <source>
        <dbReference type="EMBL" id="KAK3284222.1"/>
    </source>
</evidence>
<feature type="domain" description="DUF659" evidence="2">
    <location>
        <begin position="194"/>
        <end position="310"/>
    </location>
</feature>
<evidence type="ECO:0000256" key="1">
    <source>
        <dbReference type="SAM" id="MobiDB-lite"/>
    </source>
</evidence>
<sequence length="725" mass="83078">MDCAVDTPERWWHAFVVKNSSYDGLHNKRTHSCAISGCKYEYSATASRVASHILGDDKNVRACKYASEEEKISASENSKGRGKKKRNSLSAISSVASRSCEEGEGEEEEVPTRNEDETRQHLNALWTKAFAKNGLAPNVIDDPDFREAIVETHKAKHKYEPLTRRTMTYHELPKLKDIVRSQLDDLFTGDKAETLVLDGWDTSAKDSLINFLLASLAGEEFLDDENVTGEHKTARFMADLILKYVKIVKIRRGDEPDSVCTDNPTVMREARALVEEELPSLFTHSCTIHGVHKWIEDICALPTVAKLLKDHEFIVKKLRNKQFLHAELFRAQSSEELKPLFTTHIVEEDTEKEYDRFEPLTLVRKGATRMGSAYDMLQRNFKLQPALEKVVGHQDYNKRCGIAQRRVGLSAEQVAAEIANAREAYQTETGEAAEELRLASAERQKQYVLLKELIRGEGLWELTTEVVDLLSPLISFLKDLDSHQAMMGEVYRRCERLTKDWEEGDVGIEGHFAKYKAEDFVSLIPLEEREKLQEIGITRWNYLHSPLHSFAYCINPRLHFVDHFADPEVRRDFAACALKFCQGDEDLAAEMEVEYTEYAEKEGAWSNRAIWMQAKLQGEKHRGHLFWKMHGDKAPTLRDASVKALTMITTAGGAERNWSAHDIIFTKRRSRMNPTTLANWIFVFTNLRLLEGIDARKGKKRKKHAVSYESEEYPKWEEQDSEDEN</sequence>
<dbReference type="InterPro" id="IPR012337">
    <property type="entry name" value="RNaseH-like_sf"/>
</dbReference>
<feature type="region of interest" description="Disordered" evidence="1">
    <location>
        <begin position="697"/>
        <end position="725"/>
    </location>
</feature>
<comment type="caution">
    <text evidence="3">The sequence shown here is derived from an EMBL/GenBank/DDBJ whole genome shotgun (WGS) entry which is preliminary data.</text>
</comment>
<protein>
    <recommendedName>
        <fullName evidence="2">DUF659 domain-containing protein</fullName>
    </recommendedName>
</protein>
<dbReference type="PANTHER" id="PTHR32166">
    <property type="entry name" value="OSJNBA0013A04.12 PROTEIN"/>
    <property type="match status" value="1"/>
</dbReference>
<dbReference type="SUPFAM" id="SSF53098">
    <property type="entry name" value="Ribonuclease H-like"/>
    <property type="match status" value="1"/>
</dbReference>
<reference evidence="3 4" key="1">
    <citation type="journal article" date="2015" name="Genome Biol. Evol.">
        <title>Comparative Genomics of a Bacterivorous Green Alga Reveals Evolutionary Causalities and Consequences of Phago-Mixotrophic Mode of Nutrition.</title>
        <authorList>
            <person name="Burns J.A."/>
            <person name="Paasch A."/>
            <person name="Narechania A."/>
            <person name="Kim E."/>
        </authorList>
    </citation>
    <scope>NUCLEOTIDE SEQUENCE [LARGE SCALE GENOMIC DNA]</scope>
    <source>
        <strain evidence="3 4">PLY_AMNH</strain>
    </source>
</reference>
<feature type="compositionally biased region" description="Low complexity" evidence="1">
    <location>
        <begin position="88"/>
        <end position="98"/>
    </location>
</feature>
<organism evidence="3 4">
    <name type="scientific">Cymbomonas tetramitiformis</name>
    <dbReference type="NCBI Taxonomy" id="36881"/>
    <lineage>
        <taxon>Eukaryota</taxon>
        <taxon>Viridiplantae</taxon>
        <taxon>Chlorophyta</taxon>
        <taxon>Pyramimonadophyceae</taxon>
        <taxon>Pyramimonadales</taxon>
        <taxon>Pyramimonadaceae</taxon>
        <taxon>Cymbomonas</taxon>
    </lineage>
</organism>